<keyword evidence="2" id="KW-0645">Protease</keyword>
<dbReference type="GO" id="GO:0006508">
    <property type="term" value="P:proteolysis"/>
    <property type="evidence" value="ECO:0007669"/>
    <property type="project" value="UniProtKB-KW"/>
</dbReference>
<feature type="domain" description="Metalloprotease TldD/E C-terminal" evidence="6">
    <location>
        <begin position="231"/>
        <end position="466"/>
    </location>
</feature>
<dbReference type="InterPro" id="IPR051463">
    <property type="entry name" value="Peptidase_U62_metallo"/>
</dbReference>
<dbReference type="InterPro" id="IPR035068">
    <property type="entry name" value="TldD/PmbA_N"/>
</dbReference>
<dbReference type="InterPro" id="IPR045570">
    <property type="entry name" value="Metalloprtase-TldD/E_cen_dom"/>
</dbReference>
<dbReference type="AlphaFoldDB" id="A0A7C5TIB0"/>
<proteinExistence type="inferred from homology"/>
<feature type="domain" description="Metalloprotease TldD/E central" evidence="7">
    <location>
        <begin position="116"/>
        <end position="221"/>
    </location>
</feature>
<evidence type="ECO:0000259" key="5">
    <source>
        <dbReference type="Pfam" id="PF01523"/>
    </source>
</evidence>
<dbReference type="SUPFAM" id="SSF111283">
    <property type="entry name" value="Putative modulator of DNA gyrase, PmbA/TldD"/>
    <property type="match status" value="1"/>
</dbReference>
<dbReference type="GO" id="GO:0008237">
    <property type="term" value="F:metallopeptidase activity"/>
    <property type="evidence" value="ECO:0007669"/>
    <property type="project" value="UniProtKB-KW"/>
</dbReference>
<sequence length="467" mass="50741">MSISIDLGRDVVDKAMGKGARDVVVRLQERLYELVMFDSGVLRSYNITRGSGIGIKAVVDGSIGYSYTSSLDRDSISMAIDRAILAAKSLNRYGVSRKLYEYRGVKGSYRVIAKVNPLDVEPERKIDLVKKLNIESIKRNGIVSAVTRYGCEIDRRVIVSSYGSEIDIEVTAVGVGHMAVAKSGEVMERVQEQRSFIGGFEYIDSFDWIKFAEEIDNMAIKASEAKTPSPGIYTAVIDNMLIGLLLHEAFGHAAEGDGVVAEASILRGRVNERVASDLVTIVDEGVVEGGYPVPYDDEGVEKSKTIVVDNGILKHFLNSRYTAVELKQNPTGNARAQDVTFDAIVRQTNFYMLPRDASIDELFENVSNGVYLLGRGAMGGQVDPSVGTFTFSVGPSYIIRNGEVSELVRGTIVSGNILEVLKDVELVAKDVKIYTSIFGGCGKGGQMVRVGMGGPHIKVKRIIVGGV</sequence>
<dbReference type="PANTHER" id="PTHR30624:SF0">
    <property type="entry name" value="METALLOPROTEASE SLR0863"/>
    <property type="match status" value="1"/>
</dbReference>
<dbReference type="PIRSF" id="PIRSF004919">
    <property type="entry name" value="TldD"/>
    <property type="match status" value="1"/>
</dbReference>
<accession>A0A7C5TIB0</accession>
<protein>
    <submittedName>
        <fullName evidence="8">TldD/PmbA family protein</fullName>
    </submittedName>
</protein>
<dbReference type="InterPro" id="IPR045569">
    <property type="entry name" value="Metalloprtase-TldD/E_C"/>
</dbReference>
<keyword evidence="3" id="KW-0378">Hydrolase</keyword>
<gene>
    <name evidence="8" type="ORF">ENM84_07840</name>
</gene>
<feature type="domain" description="Metalloprotease TldD/E N-terminal" evidence="5">
    <location>
        <begin position="24"/>
        <end position="87"/>
    </location>
</feature>
<comment type="similarity">
    <text evidence="1">Belongs to the peptidase U62 family.</text>
</comment>
<dbReference type="InterPro" id="IPR036059">
    <property type="entry name" value="TldD/PmbA_sf"/>
</dbReference>
<dbReference type="Pfam" id="PF19289">
    <property type="entry name" value="PmbA_TldD_3rd"/>
    <property type="match status" value="1"/>
</dbReference>
<evidence type="ECO:0000259" key="7">
    <source>
        <dbReference type="Pfam" id="PF19290"/>
    </source>
</evidence>
<dbReference type="Pfam" id="PF19290">
    <property type="entry name" value="PmbA_TldD_2nd"/>
    <property type="match status" value="1"/>
</dbReference>
<name>A0A7C5TIB0_9CREN</name>
<evidence type="ECO:0000256" key="3">
    <source>
        <dbReference type="ARBA" id="ARBA00022801"/>
    </source>
</evidence>
<organism evidence="8">
    <name type="scientific">Ignisphaera aggregans</name>
    <dbReference type="NCBI Taxonomy" id="334771"/>
    <lineage>
        <taxon>Archaea</taxon>
        <taxon>Thermoproteota</taxon>
        <taxon>Thermoprotei</taxon>
        <taxon>Desulfurococcales</taxon>
        <taxon>Desulfurococcaceae</taxon>
        <taxon>Ignisphaera</taxon>
    </lineage>
</organism>
<comment type="caution">
    <text evidence="8">The sequence shown here is derived from an EMBL/GenBank/DDBJ whole genome shotgun (WGS) entry which is preliminary data.</text>
</comment>
<dbReference type="EMBL" id="DRZI01000335">
    <property type="protein sequence ID" value="HHP82555.1"/>
    <property type="molecule type" value="Genomic_DNA"/>
</dbReference>
<evidence type="ECO:0000256" key="4">
    <source>
        <dbReference type="ARBA" id="ARBA00023049"/>
    </source>
</evidence>
<dbReference type="GO" id="GO:0005829">
    <property type="term" value="C:cytosol"/>
    <property type="evidence" value="ECO:0007669"/>
    <property type="project" value="TreeGrafter"/>
</dbReference>
<dbReference type="Gene3D" id="3.30.2290.10">
    <property type="entry name" value="PmbA/TldD superfamily"/>
    <property type="match status" value="1"/>
</dbReference>
<reference evidence="8" key="1">
    <citation type="journal article" date="2020" name="mSystems">
        <title>Genome- and Community-Level Interaction Insights into Carbon Utilization and Element Cycling Functions of Hydrothermarchaeota in Hydrothermal Sediment.</title>
        <authorList>
            <person name="Zhou Z."/>
            <person name="Liu Y."/>
            <person name="Xu W."/>
            <person name="Pan J."/>
            <person name="Luo Z.H."/>
            <person name="Li M."/>
        </authorList>
    </citation>
    <scope>NUCLEOTIDE SEQUENCE [LARGE SCALE GENOMIC DNA]</scope>
    <source>
        <strain evidence="8">SpSt-1121</strain>
    </source>
</reference>
<dbReference type="InterPro" id="IPR025502">
    <property type="entry name" value="TldD"/>
</dbReference>
<evidence type="ECO:0000256" key="2">
    <source>
        <dbReference type="ARBA" id="ARBA00022670"/>
    </source>
</evidence>
<evidence type="ECO:0000259" key="6">
    <source>
        <dbReference type="Pfam" id="PF19289"/>
    </source>
</evidence>
<dbReference type="InterPro" id="IPR002510">
    <property type="entry name" value="Metalloprtase-TldD/E_N"/>
</dbReference>
<keyword evidence="4" id="KW-0482">Metalloprotease</keyword>
<evidence type="ECO:0000256" key="1">
    <source>
        <dbReference type="ARBA" id="ARBA00005836"/>
    </source>
</evidence>
<dbReference type="Pfam" id="PF01523">
    <property type="entry name" value="PmbA_TldD_1st"/>
    <property type="match status" value="1"/>
</dbReference>
<dbReference type="PANTHER" id="PTHR30624">
    <property type="entry name" value="UNCHARACTERIZED PROTEIN TLDD AND PMBA"/>
    <property type="match status" value="1"/>
</dbReference>
<evidence type="ECO:0000313" key="8">
    <source>
        <dbReference type="EMBL" id="HHP82555.1"/>
    </source>
</evidence>